<protein>
    <submittedName>
        <fullName evidence="1">Uncharacterized protein</fullName>
    </submittedName>
</protein>
<dbReference type="Proteomes" id="UP001626628">
    <property type="component" value="Chromosome"/>
</dbReference>
<proteinExistence type="predicted"/>
<accession>A0ABZ2QE74</accession>
<reference evidence="1 2" key="1">
    <citation type="submission" date="2024-03" db="EMBL/GenBank/DDBJ databases">
        <title>The complete genome of Streptomyces sirii sp.nov.</title>
        <authorList>
            <person name="Zakalyukina Y.V."/>
            <person name="Belik A.R."/>
            <person name="Biryukov M.V."/>
            <person name="Baturina O.A."/>
            <person name="Kabilov M.R."/>
        </authorList>
    </citation>
    <scope>NUCLEOTIDE SEQUENCE [LARGE SCALE GENOMIC DNA]</scope>
    <source>
        <strain evidence="1 2">BP-8</strain>
    </source>
</reference>
<organism evidence="1 2">
    <name type="scientific">Streptomyces sirii</name>
    <dbReference type="NCBI Taxonomy" id="3127701"/>
    <lineage>
        <taxon>Bacteria</taxon>
        <taxon>Bacillati</taxon>
        <taxon>Actinomycetota</taxon>
        <taxon>Actinomycetes</taxon>
        <taxon>Kitasatosporales</taxon>
        <taxon>Streptomycetaceae</taxon>
        <taxon>Streptomyces</taxon>
    </lineage>
</organism>
<evidence type="ECO:0000313" key="2">
    <source>
        <dbReference type="Proteomes" id="UP001626628"/>
    </source>
</evidence>
<gene>
    <name evidence="1" type="ORF">WAB15_01420</name>
</gene>
<dbReference type="EMBL" id="CP147982">
    <property type="protein sequence ID" value="WXK74735.1"/>
    <property type="molecule type" value="Genomic_DNA"/>
</dbReference>
<dbReference type="RefSeq" id="WP_407284965.1">
    <property type="nucleotide sequence ID" value="NZ_CP147982.1"/>
</dbReference>
<keyword evidence="2" id="KW-1185">Reference proteome</keyword>
<name>A0ABZ2QE74_9ACTN</name>
<evidence type="ECO:0000313" key="1">
    <source>
        <dbReference type="EMBL" id="WXK74735.1"/>
    </source>
</evidence>
<sequence>MPDDYVAHFNLMALATDPAGPRLSLISGRPTGITCKAAPAP</sequence>